<keyword evidence="4" id="KW-0408">Iron</keyword>
<evidence type="ECO:0000313" key="8">
    <source>
        <dbReference type="Proteomes" id="UP001500518"/>
    </source>
</evidence>
<protein>
    <submittedName>
        <fullName evidence="7">(2Fe-2S)-binding protein</fullName>
    </submittedName>
</protein>
<dbReference type="InterPro" id="IPR012675">
    <property type="entry name" value="Beta-grasp_dom_sf"/>
</dbReference>
<dbReference type="Pfam" id="PF00111">
    <property type="entry name" value="Fer2"/>
    <property type="match status" value="1"/>
</dbReference>
<keyword evidence="1" id="KW-0001">2Fe-2S</keyword>
<evidence type="ECO:0000259" key="6">
    <source>
        <dbReference type="PROSITE" id="PS51085"/>
    </source>
</evidence>
<dbReference type="InterPro" id="IPR051452">
    <property type="entry name" value="Diverse_Oxidoreductases"/>
</dbReference>
<dbReference type="PROSITE" id="PS51085">
    <property type="entry name" value="2FE2S_FER_2"/>
    <property type="match status" value="1"/>
</dbReference>
<keyword evidence="5" id="KW-0411">Iron-sulfur</keyword>
<name>A0ABP9KBY9_9SPHN</name>
<dbReference type="SUPFAM" id="SSF47741">
    <property type="entry name" value="CO dehydrogenase ISP C-domain like"/>
    <property type="match status" value="1"/>
</dbReference>
<dbReference type="PANTHER" id="PTHR44379:SF2">
    <property type="entry name" value="BLR6218 PROTEIN"/>
    <property type="match status" value="1"/>
</dbReference>
<feature type="domain" description="2Fe-2S ferredoxin-type" evidence="6">
    <location>
        <begin position="1"/>
        <end position="77"/>
    </location>
</feature>
<comment type="caution">
    <text evidence="7">The sequence shown here is derived from an EMBL/GenBank/DDBJ whole genome shotgun (WGS) entry which is preliminary data.</text>
</comment>
<evidence type="ECO:0000256" key="3">
    <source>
        <dbReference type="ARBA" id="ARBA00023002"/>
    </source>
</evidence>
<dbReference type="InterPro" id="IPR002888">
    <property type="entry name" value="2Fe-2S-bd"/>
</dbReference>
<dbReference type="Gene3D" id="3.10.20.30">
    <property type="match status" value="1"/>
</dbReference>
<reference evidence="8" key="1">
    <citation type="journal article" date="2019" name="Int. J. Syst. Evol. Microbiol.">
        <title>The Global Catalogue of Microorganisms (GCM) 10K type strain sequencing project: providing services to taxonomists for standard genome sequencing and annotation.</title>
        <authorList>
            <consortium name="The Broad Institute Genomics Platform"/>
            <consortium name="The Broad Institute Genome Sequencing Center for Infectious Disease"/>
            <person name="Wu L."/>
            <person name="Ma J."/>
        </authorList>
    </citation>
    <scope>NUCLEOTIDE SEQUENCE [LARGE SCALE GENOMIC DNA]</scope>
    <source>
        <strain evidence="8">JCM 18014</strain>
    </source>
</reference>
<dbReference type="RefSeq" id="WP_346032564.1">
    <property type="nucleotide sequence ID" value="NZ_BAABHV010000010.1"/>
</dbReference>
<dbReference type="PANTHER" id="PTHR44379">
    <property type="entry name" value="OXIDOREDUCTASE WITH IRON-SULFUR SUBUNIT"/>
    <property type="match status" value="1"/>
</dbReference>
<dbReference type="EMBL" id="BAABHV010000010">
    <property type="protein sequence ID" value="GAA5053676.1"/>
    <property type="molecule type" value="Genomic_DNA"/>
</dbReference>
<keyword evidence="3" id="KW-0560">Oxidoreductase</keyword>
<keyword evidence="8" id="KW-1185">Reference proteome</keyword>
<dbReference type="InterPro" id="IPR036884">
    <property type="entry name" value="2Fe-2S-bd_dom_sf"/>
</dbReference>
<evidence type="ECO:0000256" key="2">
    <source>
        <dbReference type="ARBA" id="ARBA00022723"/>
    </source>
</evidence>
<sequence>MAYSVTINGETREIDAPGDMPLLWALRNELSMVGTKFGCGIGMCGACTVHVDGQATRSCSLPLSAVGDKQVSTIESLGETPVGQALQQAWLDEDVMQCGYCQAGQLMNATALLNNNPNPSDGEIEAAMQGNICRCACYKRIHSAIAKVARDEETANA</sequence>
<evidence type="ECO:0000256" key="4">
    <source>
        <dbReference type="ARBA" id="ARBA00023004"/>
    </source>
</evidence>
<keyword evidence="2" id="KW-0479">Metal-binding</keyword>
<dbReference type="InterPro" id="IPR006058">
    <property type="entry name" value="2Fe2S_fd_BS"/>
</dbReference>
<dbReference type="PROSITE" id="PS00197">
    <property type="entry name" value="2FE2S_FER_1"/>
    <property type="match status" value="1"/>
</dbReference>
<evidence type="ECO:0000313" key="7">
    <source>
        <dbReference type="EMBL" id="GAA5053676.1"/>
    </source>
</evidence>
<dbReference type="InterPro" id="IPR001041">
    <property type="entry name" value="2Fe-2S_ferredoxin-type"/>
</dbReference>
<dbReference type="CDD" id="cd00207">
    <property type="entry name" value="fer2"/>
    <property type="match status" value="1"/>
</dbReference>
<organism evidence="7 8">
    <name type="scientific">Erythrobacter westpacificensis</name>
    <dbReference type="NCBI Taxonomy" id="1055231"/>
    <lineage>
        <taxon>Bacteria</taxon>
        <taxon>Pseudomonadati</taxon>
        <taxon>Pseudomonadota</taxon>
        <taxon>Alphaproteobacteria</taxon>
        <taxon>Sphingomonadales</taxon>
        <taxon>Erythrobacteraceae</taxon>
        <taxon>Erythrobacter/Porphyrobacter group</taxon>
        <taxon>Erythrobacter</taxon>
    </lineage>
</organism>
<dbReference type="Pfam" id="PF01799">
    <property type="entry name" value="Fer2_2"/>
    <property type="match status" value="1"/>
</dbReference>
<gene>
    <name evidence="7" type="ORF">GCM10023208_15740</name>
</gene>
<evidence type="ECO:0000256" key="1">
    <source>
        <dbReference type="ARBA" id="ARBA00022714"/>
    </source>
</evidence>
<accession>A0ABP9KBY9</accession>
<proteinExistence type="predicted"/>
<evidence type="ECO:0000256" key="5">
    <source>
        <dbReference type="ARBA" id="ARBA00023014"/>
    </source>
</evidence>
<dbReference type="Proteomes" id="UP001500518">
    <property type="component" value="Unassembled WGS sequence"/>
</dbReference>
<dbReference type="SUPFAM" id="SSF54292">
    <property type="entry name" value="2Fe-2S ferredoxin-like"/>
    <property type="match status" value="1"/>
</dbReference>
<dbReference type="InterPro" id="IPR036010">
    <property type="entry name" value="2Fe-2S_ferredoxin-like_sf"/>
</dbReference>
<dbReference type="Gene3D" id="1.10.150.120">
    <property type="entry name" value="[2Fe-2S]-binding domain"/>
    <property type="match status" value="1"/>
</dbReference>